<proteinExistence type="predicted"/>
<dbReference type="Pfam" id="PF10005">
    <property type="entry name" value="Zn_ribbon_DZR_6"/>
    <property type="match status" value="1"/>
</dbReference>
<dbReference type="EMBL" id="CP098827">
    <property type="protein sequence ID" value="XBO71485.1"/>
    <property type="molecule type" value="Genomic_DNA"/>
</dbReference>
<dbReference type="InterPro" id="IPR031321">
    <property type="entry name" value="UCP012641"/>
</dbReference>
<reference evidence="2" key="1">
    <citation type="submission" date="2022-06" db="EMBL/GenBank/DDBJ databases">
        <title>A novel DMS-producing enzyme.</title>
        <authorList>
            <person name="Zhang Y."/>
        </authorList>
    </citation>
    <scope>NUCLEOTIDE SEQUENCE</scope>
    <source>
        <strain evidence="2">RT37</strain>
    </source>
</reference>
<dbReference type="PIRSF" id="PIRSF012641">
    <property type="entry name" value="UCP012641"/>
    <property type="match status" value="1"/>
</dbReference>
<dbReference type="RefSeq" id="WP_348827476.1">
    <property type="nucleotide sequence ID" value="NZ_CP098827.1"/>
</dbReference>
<gene>
    <name evidence="2" type="ORF">NFG58_01850</name>
</gene>
<dbReference type="Gene3D" id="3.40.390.70">
    <property type="match status" value="1"/>
</dbReference>
<organism evidence="2">
    <name type="scientific">Halomonas sp. RT37</name>
    <dbReference type="NCBI Taxonomy" id="2950872"/>
    <lineage>
        <taxon>Bacteria</taxon>
        <taxon>Pseudomonadati</taxon>
        <taxon>Pseudomonadota</taxon>
        <taxon>Gammaproteobacteria</taxon>
        <taxon>Oceanospirillales</taxon>
        <taxon>Halomonadaceae</taxon>
        <taxon>Halomonas</taxon>
    </lineage>
</organism>
<dbReference type="AlphaFoldDB" id="A0AAU7KJF3"/>
<dbReference type="InterPro" id="IPR011201">
    <property type="entry name" value="Zinc-ribbon_6_bact"/>
</dbReference>
<protein>
    <submittedName>
        <fullName evidence="2">Zinc-binding peptidase</fullName>
    </submittedName>
</protein>
<accession>A0AAU7KJF3</accession>
<feature type="domain" description="Zinc-ribbon" evidence="1">
    <location>
        <begin position="4"/>
        <end position="99"/>
    </location>
</feature>
<name>A0AAU7KJF3_9GAMM</name>
<evidence type="ECO:0000259" key="1">
    <source>
        <dbReference type="Pfam" id="PF10005"/>
    </source>
</evidence>
<evidence type="ECO:0000313" key="2">
    <source>
        <dbReference type="EMBL" id="XBO71485.1"/>
    </source>
</evidence>
<dbReference type="Pfam" id="PF15887">
    <property type="entry name" value="Peptidase_Mx"/>
    <property type="match status" value="1"/>
</dbReference>
<sequence>MRHYPCQRCDNRLFFDNTLCLVCHSELGWCPGCHALVTVDLQPDGRYRCVDDTCATLLVKCHNYSVEGVCNRMITSEEANRGMTLCDCCRHNQAIPDLSVPGHRERWAKLESAKRRLFYTLDLLGLPHEVDGRRANPPLAFAFLADEVAAEGDWHSSDEGMPVFTGHAGGLITINVKEADDVERERLRNDFNEAHRTLIGHFRHEIGHYYWELLIKNRDEPACIEVFGDHNNPSYSEALDRHYQQGPPNDWRGRFVSAYATMHPWEDFAETFGFYLDMVAILDTAGHFGITPTGFDEDPEAMLTTFRRLSLGFNEMNREMGLLDLVPEVITPTIACKLCYIHDMVLAARRQQ</sequence>